<evidence type="ECO:0000313" key="2">
    <source>
        <dbReference type="Proteomes" id="UP000663144"/>
    </source>
</evidence>
<reference evidence="1" key="1">
    <citation type="submission" date="2020-10" db="EMBL/GenBank/DDBJ databases">
        <title>The Isolation and Genome Sequence of a Novel Cyanophage S-H38 from the Yellow Sea, China.</title>
        <authorList>
            <person name="Jiang T."/>
        </authorList>
    </citation>
    <scope>NUCLEOTIDE SEQUENCE</scope>
</reference>
<accession>A0A873WEZ4</accession>
<keyword evidence="2" id="KW-1185">Reference proteome</keyword>
<sequence>MSAEVQIQEALILDSNGNRIVAKNGKEFPDFMPLITEINIKETIDFPCIRMSIVINDSIQLIDNLRGNEIVKITLASKSTDKKSFSYTGRIYRIGSRIRMEKKETYILECVSREFMVNETKNVFGSFKKKTAAKIVRKIMKDVIETDKKLIIEPTMDNVQCVIPNWRPFEVINWLGNKSVRGSNKEQGGFIFFENRKGFNFTSFDKMIDDAVKKSDVPTYKYKMKNTGEGTDSDDLYTIESISYPNTFDSLQPLRNGTFAGVFVGVSLDFLDESKVKTPQGSEVKKDIPYGGSEFTIHGQWGKMNHMATTNPYRATDEQLKDIYQSIRRIRYRPNQVHLWDNDKAGSTIESRWEQTAIYNYCRKNSFSAIKLDIKIPGNLKLTAGDPIDVEIPRSMSKSGRSDKIEIDRTYSGRYIVAGIRHKYGQANTLQTELTIVKDSLGSVKPKP</sequence>
<organism evidence="1 2">
    <name type="scientific">Synechococcus phage S-H38</name>
    <dbReference type="NCBI Taxonomy" id="2783673"/>
    <lineage>
        <taxon>Viruses</taxon>
        <taxon>Duplodnaviria</taxon>
        <taxon>Heunggongvirae</taxon>
        <taxon>Uroviricota</taxon>
        <taxon>Caudoviricetes</taxon>
        <taxon>Pantevenvirales</taxon>
        <taxon>Kyanoviridae</taxon>
        <taxon>Yellowseavirus</taxon>
        <taxon>Yellowseavirus thirtyeight</taxon>
    </lineage>
</organism>
<name>A0A873WEZ4_9CAUD</name>
<protein>
    <submittedName>
        <fullName evidence="1">Uncharacterized protein</fullName>
    </submittedName>
</protein>
<dbReference type="GeneID" id="77946592"/>
<dbReference type="KEGG" id="vg:77946592"/>
<evidence type="ECO:0000313" key="1">
    <source>
        <dbReference type="EMBL" id="QPB07896.1"/>
    </source>
</evidence>
<proteinExistence type="predicted"/>
<dbReference type="EMBL" id="MW117965">
    <property type="protein sequence ID" value="QPB07896.1"/>
    <property type="molecule type" value="Genomic_DNA"/>
</dbReference>
<dbReference type="RefSeq" id="YP_010670387.1">
    <property type="nucleotide sequence ID" value="NC_070964.1"/>
</dbReference>
<dbReference type="Proteomes" id="UP000663144">
    <property type="component" value="Segment"/>
</dbReference>